<keyword evidence="1" id="KW-0805">Transcription regulation</keyword>
<dbReference type="InterPro" id="IPR009057">
    <property type="entry name" value="Homeodomain-like_sf"/>
</dbReference>
<dbReference type="InterPro" id="IPR001647">
    <property type="entry name" value="HTH_TetR"/>
</dbReference>
<evidence type="ECO:0000256" key="2">
    <source>
        <dbReference type="ARBA" id="ARBA00023125"/>
    </source>
</evidence>
<sequence length="191" mass="20649">MTSEAAEVLDPRVARTRRDVVGATSALLLEEGWDAVTHAEVARRAGYSKATVYAHWPTRLDLIRASIDQICDEADHPAPTGDLRADLRAALADFADDLTRGHLDRLLAGVVERAHNNEVVGRLRTRLYETGTSGMRAILAAHVEERDIDPALALLTGAVLVRVTFEGSPATTSFLDDLVARVLASTTPQTS</sequence>
<accession>A0ABW7XE81</accession>
<keyword evidence="7" id="KW-1185">Reference proteome</keyword>
<feature type="DNA-binding region" description="H-T-H motif" evidence="4">
    <location>
        <begin position="37"/>
        <end position="56"/>
    </location>
</feature>
<gene>
    <name evidence="6" type="ORF">ACH47X_02785</name>
</gene>
<dbReference type="PROSITE" id="PS50977">
    <property type="entry name" value="HTH_TETR_2"/>
    <property type="match status" value="1"/>
</dbReference>
<organism evidence="6 7">
    <name type="scientific">Promicromonospora kroppenstedtii</name>
    <dbReference type="NCBI Taxonomy" id="440482"/>
    <lineage>
        <taxon>Bacteria</taxon>
        <taxon>Bacillati</taxon>
        <taxon>Actinomycetota</taxon>
        <taxon>Actinomycetes</taxon>
        <taxon>Micrococcales</taxon>
        <taxon>Promicromonosporaceae</taxon>
        <taxon>Promicromonospora</taxon>
    </lineage>
</organism>
<evidence type="ECO:0000256" key="3">
    <source>
        <dbReference type="ARBA" id="ARBA00023163"/>
    </source>
</evidence>
<dbReference type="Gene3D" id="1.10.10.60">
    <property type="entry name" value="Homeodomain-like"/>
    <property type="match status" value="1"/>
</dbReference>
<evidence type="ECO:0000256" key="4">
    <source>
        <dbReference type="PROSITE-ProRule" id="PRU00335"/>
    </source>
</evidence>
<evidence type="ECO:0000313" key="7">
    <source>
        <dbReference type="Proteomes" id="UP001611580"/>
    </source>
</evidence>
<feature type="domain" description="HTH tetR-type" evidence="5">
    <location>
        <begin position="14"/>
        <end position="74"/>
    </location>
</feature>
<keyword evidence="2 4" id="KW-0238">DNA-binding</keyword>
<dbReference type="EMBL" id="JBIRYI010000001">
    <property type="protein sequence ID" value="MFI2485804.1"/>
    <property type="molecule type" value="Genomic_DNA"/>
</dbReference>
<dbReference type="SUPFAM" id="SSF46689">
    <property type="entry name" value="Homeodomain-like"/>
    <property type="match status" value="1"/>
</dbReference>
<dbReference type="InterPro" id="IPR011075">
    <property type="entry name" value="TetR_C"/>
</dbReference>
<proteinExistence type="predicted"/>
<dbReference type="PRINTS" id="PR00455">
    <property type="entry name" value="HTHTETR"/>
</dbReference>
<dbReference type="InterPro" id="IPR050109">
    <property type="entry name" value="HTH-type_TetR-like_transc_reg"/>
</dbReference>
<dbReference type="InterPro" id="IPR036271">
    <property type="entry name" value="Tet_transcr_reg_TetR-rel_C_sf"/>
</dbReference>
<evidence type="ECO:0000259" key="5">
    <source>
        <dbReference type="PROSITE" id="PS50977"/>
    </source>
</evidence>
<dbReference type="PANTHER" id="PTHR30055:SF234">
    <property type="entry name" value="HTH-TYPE TRANSCRIPTIONAL REGULATOR BETI"/>
    <property type="match status" value="1"/>
</dbReference>
<keyword evidence="3" id="KW-0804">Transcription</keyword>
<reference evidence="6 7" key="1">
    <citation type="submission" date="2024-10" db="EMBL/GenBank/DDBJ databases">
        <title>The Natural Products Discovery Center: Release of the First 8490 Sequenced Strains for Exploring Actinobacteria Biosynthetic Diversity.</title>
        <authorList>
            <person name="Kalkreuter E."/>
            <person name="Kautsar S.A."/>
            <person name="Yang D."/>
            <person name="Bader C.D."/>
            <person name="Teijaro C.N."/>
            <person name="Fluegel L."/>
            <person name="Davis C.M."/>
            <person name="Simpson J.R."/>
            <person name="Lauterbach L."/>
            <person name="Steele A.D."/>
            <person name="Gui C."/>
            <person name="Meng S."/>
            <person name="Li G."/>
            <person name="Viehrig K."/>
            <person name="Ye F."/>
            <person name="Su P."/>
            <person name="Kiefer A.F."/>
            <person name="Nichols A."/>
            <person name="Cepeda A.J."/>
            <person name="Yan W."/>
            <person name="Fan B."/>
            <person name="Jiang Y."/>
            <person name="Adhikari A."/>
            <person name="Zheng C.-J."/>
            <person name="Schuster L."/>
            <person name="Cowan T.M."/>
            <person name="Smanski M.J."/>
            <person name="Chevrette M.G."/>
            <person name="De Carvalho L.P.S."/>
            <person name="Shen B."/>
        </authorList>
    </citation>
    <scope>NUCLEOTIDE SEQUENCE [LARGE SCALE GENOMIC DNA]</scope>
    <source>
        <strain evidence="6 7">NPDC019481</strain>
    </source>
</reference>
<dbReference type="SUPFAM" id="SSF48498">
    <property type="entry name" value="Tetracyclin repressor-like, C-terminal domain"/>
    <property type="match status" value="1"/>
</dbReference>
<dbReference type="Proteomes" id="UP001611580">
    <property type="component" value="Unassembled WGS sequence"/>
</dbReference>
<evidence type="ECO:0000313" key="6">
    <source>
        <dbReference type="EMBL" id="MFI2485804.1"/>
    </source>
</evidence>
<comment type="caution">
    <text evidence="6">The sequence shown here is derived from an EMBL/GenBank/DDBJ whole genome shotgun (WGS) entry which is preliminary data.</text>
</comment>
<evidence type="ECO:0000256" key="1">
    <source>
        <dbReference type="ARBA" id="ARBA00023015"/>
    </source>
</evidence>
<dbReference type="Pfam" id="PF16859">
    <property type="entry name" value="TetR_C_11"/>
    <property type="match status" value="1"/>
</dbReference>
<dbReference type="Pfam" id="PF00440">
    <property type="entry name" value="TetR_N"/>
    <property type="match status" value="1"/>
</dbReference>
<protein>
    <submittedName>
        <fullName evidence="6">TetR/AcrR family transcriptional regulator</fullName>
    </submittedName>
</protein>
<dbReference type="PANTHER" id="PTHR30055">
    <property type="entry name" value="HTH-TYPE TRANSCRIPTIONAL REGULATOR RUTR"/>
    <property type="match status" value="1"/>
</dbReference>
<dbReference type="Gene3D" id="1.10.357.10">
    <property type="entry name" value="Tetracycline Repressor, domain 2"/>
    <property type="match status" value="1"/>
</dbReference>
<name>A0ABW7XE81_9MICO</name>
<dbReference type="RefSeq" id="WP_397401162.1">
    <property type="nucleotide sequence ID" value="NZ_JBIRYI010000001.1"/>
</dbReference>